<dbReference type="KEGG" id="goe:100907498"/>
<gene>
    <name evidence="2" type="primary">LOC100907498</name>
</gene>
<sequence length="187" mass="22349">MLLQSLLTRVNGTRSSIRRIRDWMYRLTSNERRVLLLCAADFKGRIRRSMVPVIVTIFYTTVKGAVKQSEEIAWSYLQGIISRMTLAFRIQVCHYITSYRKLGYFRAYNLGPTRNCLNDNYLRVCNDLLSDFPQFLWHDLYLSLTERLKITQERRRSFLNTPMESRVPETISERYIDDREFDEFSFT</sequence>
<proteinExistence type="predicted"/>
<keyword evidence="1" id="KW-1185">Reference proteome</keyword>
<reference evidence="2" key="1">
    <citation type="submission" date="2025-08" db="UniProtKB">
        <authorList>
            <consortium name="RefSeq"/>
        </authorList>
    </citation>
    <scope>IDENTIFICATION</scope>
</reference>
<evidence type="ECO:0000313" key="1">
    <source>
        <dbReference type="Proteomes" id="UP000694867"/>
    </source>
</evidence>
<dbReference type="AlphaFoldDB" id="A0AAJ6QPW7"/>
<organism evidence="1 2">
    <name type="scientific">Galendromus occidentalis</name>
    <name type="common">western predatory mite</name>
    <dbReference type="NCBI Taxonomy" id="34638"/>
    <lineage>
        <taxon>Eukaryota</taxon>
        <taxon>Metazoa</taxon>
        <taxon>Ecdysozoa</taxon>
        <taxon>Arthropoda</taxon>
        <taxon>Chelicerata</taxon>
        <taxon>Arachnida</taxon>
        <taxon>Acari</taxon>
        <taxon>Parasitiformes</taxon>
        <taxon>Mesostigmata</taxon>
        <taxon>Gamasina</taxon>
        <taxon>Phytoseioidea</taxon>
        <taxon>Phytoseiidae</taxon>
        <taxon>Typhlodrominae</taxon>
        <taxon>Galendromus</taxon>
    </lineage>
</organism>
<protein>
    <submittedName>
        <fullName evidence="2">Uncharacterized protein LOC100907498</fullName>
    </submittedName>
</protein>
<dbReference type="GeneID" id="100907498"/>
<dbReference type="RefSeq" id="XP_003739907.2">
    <property type="nucleotide sequence ID" value="XM_003739859.2"/>
</dbReference>
<accession>A0AAJ6QPW7</accession>
<name>A0AAJ6QPW7_9ACAR</name>
<evidence type="ECO:0000313" key="2">
    <source>
        <dbReference type="RefSeq" id="XP_003739907.2"/>
    </source>
</evidence>
<dbReference type="Proteomes" id="UP000694867">
    <property type="component" value="Unplaced"/>
</dbReference>